<dbReference type="EMBL" id="VDEP01000236">
    <property type="protein sequence ID" value="KAA1121941.1"/>
    <property type="molecule type" value="Genomic_DNA"/>
</dbReference>
<evidence type="ECO:0000313" key="1">
    <source>
        <dbReference type="EMBL" id="KAA1121941.1"/>
    </source>
</evidence>
<dbReference type="AlphaFoldDB" id="A0A5B0R7Z7"/>
<evidence type="ECO:0000313" key="2">
    <source>
        <dbReference type="Proteomes" id="UP000325313"/>
    </source>
</evidence>
<dbReference type="Proteomes" id="UP000325313">
    <property type="component" value="Unassembled WGS sequence"/>
</dbReference>
<gene>
    <name evidence="1" type="ORF">PGTUg99_002542</name>
</gene>
<reference evidence="1 2" key="1">
    <citation type="submission" date="2019-05" db="EMBL/GenBank/DDBJ databases">
        <title>Emergence of the Ug99 lineage of the wheat stem rust pathogen through somatic hybridization.</title>
        <authorList>
            <person name="Li F."/>
            <person name="Upadhyaya N.M."/>
            <person name="Sperschneider J."/>
            <person name="Matny O."/>
            <person name="Nguyen-Phuc H."/>
            <person name="Mago R."/>
            <person name="Raley C."/>
            <person name="Miller M.E."/>
            <person name="Silverstein K.A.T."/>
            <person name="Henningsen E."/>
            <person name="Hirsch C.D."/>
            <person name="Visser B."/>
            <person name="Pretorius Z.A."/>
            <person name="Steffenson B.J."/>
            <person name="Schwessinger B."/>
            <person name="Dodds P.N."/>
            <person name="Figueroa M."/>
        </authorList>
    </citation>
    <scope>NUCLEOTIDE SEQUENCE [LARGE SCALE GENOMIC DNA]</scope>
    <source>
        <strain evidence="1 2">Ug99</strain>
    </source>
</reference>
<accession>A0A5B0R7Z7</accession>
<name>A0A5B0R7Z7_PUCGR</name>
<organism evidence="1 2">
    <name type="scientific">Puccinia graminis f. sp. tritici</name>
    <dbReference type="NCBI Taxonomy" id="56615"/>
    <lineage>
        <taxon>Eukaryota</taxon>
        <taxon>Fungi</taxon>
        <taxon>Dikarya</taxon>
        <taxon>Basidiomycota</taxon>
        <taxon>Pucciniomycotina</taxon>
        <taxon>Pucciniomycetes</taxon>
        <taxon>Pucciniales</taxon>
        <taxon>Pucciniaceae</taxon>
        <taxon>Puccinia</taxon>
    </lineage>
</organism>
<comment type="caution">
    <text evidence="1">The sequence shown here is derived from an EMBL/GenBank/DDBJ whole genome shotgun (WGS) entry which is preliminary data.</text>
</comment>
<protein>
    <submittedName>
        <fullName evidence="1">Uncharacterized protein</fullName>
    </submittedName>
</protein>
<sequence>MAYANRPNCIIGFRRAVLIGRTLLGSKLDFRLNIKAEQHHFPGIVRTHTNYTSWS</sequence>
<proteinExistence type="predicted"/>